<accession>A0ABQ1VPD0</accession>
<gene>
    <name evidence="1" type="ORF">GCM10010913_05240</name>
</gene>
<proteinExistence type="predicted"/>
<evidence type="ECO:0000313" key="1">
    <source>
        <dbReference type="EMBL" id="GGF86681.1"/>
    </source>
</evidence>
<evidence type="ECO:0000313" key="2">
    <source>
        <dbReference type="Proteomes" id="UP000608420"/>
    </source>
</evidence>
<reference evidence="2" key="1">
    <citation type="journal article" date="2019" name="Int. J. Syst. Evol. Microbiol.">
        <title>The Global Catalogue of Microorganisms (GCM) 10K type strain sequencing project: providing services to taxonomists for standard genome sequencing and annotation.</title>
        <authorList>
            <consortium name="The Broad Institute Genomics Platform"/>
            <consortium name="The Broad Institute Genome Sequencing Center for Infectious Disease"/>
            <person name="Wu L."/>
            <person name="Ma J."/>
        </authorList>
    </citation>
    <scope>NUCLEOTIDE SEQUENCE [LARGE SCALE GENOMIC DNA]</scope>
    <source>
        <strain evidence="2">CGMCC 1.15420</strain>
    </source>
</reference>
<dbReference type="Proteomes" id="UP000608420">
    <property type="component" value="Unassembled WGS sequence"/>
</dbReference>
<name>A0ABQ1VPD0_9BACL</name>
<protein>
    <submittedName>
        <fullName evidence="1">Uncharacterized protein</fullName>
    </submittedName>
</protein>
<organism evidence="1 2">
    <name type="scientific">Paenibacillus aceti</name>
    <dbReference type="NCBI Taxonomy" id="1820010"/>
    <lineage>
        <taxon>Bacteria</taxon>
        <taxon>Bacillati</taxon>
        <taxon>Bacillota</taxon>
        <taxon>Bacilli</taxon>
        <taxon>Bacillales</taxon>
        <taxon>Paenibacillaceae</taxon>
        <taxon>Paenibacillus</taxon>
    </lineage>
</organism>
<sequence length="55" mass="6221">MNNNIKFLHELSLLGDSGVDPYEEFKQSLLAQGVNELDATHETALFMNMVCDMMD</sequence>
<dbReference type="RefSeq" id="WP_162944227.1">
    <property type="nucleotide sequence ID" value="NZ_BMIW01000003.1"/>
</dbReference>
<keyword evidence="2" id="KW-1185">Reference proteome</keyword>
<comment type="caution">
    <text evidence="1">The sequence shown here is derived from an EMBL/GenBank/DDBJ whole genome shotgun (WGS) entry which is preliminary data.</text>
</comment>
<dbReference type="EMBL" id="BMIW01000003">
    <property type="protein sequence ID" value="GGF86681.1"/>
    <property type="molecule type" value="Genomic_DNA"/>
</dbReference>